<feature type="region of interest" description="Disordered" evidence="2">
    <location>
        <begin position="1"/>
        <end position="63"/>
    </location>
</feature>
<sequence>MERRNERTMIKRSKWQYPQVGLPTPRILQLPRRQSVRRSAAKGKTTTPSSSSSSSYSSSTQKDQRVKLEVLFHQERSFDRGGGPVVMDEGRRRERVAEGREIGGSSSSEVDEAKWRFQTEMLRSECNLLRIEKEIALKKMERRKKRMEKTLRSAVNTLLSGKQRISEGKKESNVLEDEISYLIEKLNELKSPKVNKDMKEARNFRHNFDKKASVLRRELEKLDEGEVCVQGIQKMAEASFLIDTLSSKMEALSILSKTIDLQDLSVQDTYTKKDCSRHCKAVMRKIADQLWYVLSKTLAENAAWKFAKENDMQLVSINAAMVIGPLLQPTLNTSAAAVLSLIKGAQTFPNATFGWVNVKDVANAHIQAFENPEANGRYCLVERVAHYSEVVNILHDLYPDFQLPEKCADEKIFIPTYKVSKEKAESLGVEFVPLEVSIKETVESLQDKGFIRF</sequence>
<organism evidence="4 5">
    <name type="scientific">Brassica cretica</name>
    <name type="common">Mustard</name>
    <dbReference type="NCBI Taxonomy" id="69181"/>
    <lineage>
        <taxon>Eukaryota</taxon>
        <taxon>Viridiplantae</taxon>
        <taxon>Streptophyta</taxon>
        <taxon>Embryophyta</taxon>
        <taxon>Tracheophyta</taxon>
        <taxon>Spermatophyta</taxon>
        <taxon>Magnoliopsida</taxon>
        <taxon>eudicotyledons</taxon>
        <taxon>Gunneridae</taxon>
        <taxon>Pentapetalae</taxon>
        <taxon>rosids</taxon>
        <taxon>malvids</taxon>
        <taxon>Brassicales</taxon>
        <taxon>Brassicaceae</taxon>
        <taxon>Brassiceae</taxon>
        <taxon>Brassica</taxon>
    </lineage>
</organism>
<dbReference type="Pfam" id="PF01370">
    <property type="entry name" value="Epimerase"/>
    <property type="match status" value="1"/>
</dbReference>
<evidence type="ECO:0000259" key="3">
    <source>
        <dbReference type="Pfam" id="PF01370"/>
    </source>
</evidence>
<dbReference type="Gene3D" id="3.40.50.720">
    <property type="entry name" value="NAD(P)-binding Rossmann-like Domain"/>
    <property type="match status" value="1"/>
</dbReference>
<evidence type="ECO:0000313" key="5">
    <source>
        <dbReference type="Proteomes" id="UP000712600"/>
    </source>
</evidence>
<dbReference type="InterPro" id="IPR001509">
    <property type="entry name" value="Epimerase_deHydtase"/>
</dbReference>
<dbReference type="FunFam" id="3.40.50.720:FF:001290">
    <property type="entry name" value="Os02g0811600 protein"/>
    <property type="match status" value="1"/>
</dbReference>
<evidence type="ECO:0000256" key="2">
    <source>
        <dbReference type="SAM" id="MobiDB-lite"/>
    </source>
</evidence>
<comment type="caution">
    <text evidence="4">The sequence shown here is derived from an EMBL/GenBank/DDBJ whole genome shotgun (WGS) entry which is preliminary data.</text>
</comment>
<keyword evidence="1" id="KW-0175">Coiled coil</keyword>
<reference evidence="4" key="1">
    <citation type="submission" date="2019-12" db="EMBL/GenBank/DDBJ databases">
        <title>Genome sequencing and annotation of Brassica cretica.</title>
        <authorList>
            <person name="Studholme D.J."/>
            <person name="Sarris P."/>
        </authorList>
    </citation>
    <scope>NUCLEOTIDE SEQUENCE</scope>
    <source>
        <strain evidence="4">PFS-109/04</strain>
        <tissue evidence="4">Leaf</tissue>
    </source>
</reference>
<feature type="compositionally biased region" description="Low complexity" evidence="2">
    <location>
        <begin position="49"/>
        <end position="59"/>
    </location>
</feature>
<evidence type="ECO:0000313" key="4">
    <source>
        <dbReference type="EMBL" id="KAF3509924.1"/>
    </source>
</evidence>
<dbReference type="PANTHER" id="PTHR35468:SF1">
    <property type="entry name" value="MYOSIN-LIKE PROTEIN"/>
    <property type="match status" value="1"/>
</dbReference>
<feature type="domain" description="NAD-dependent epimerase/dehydratase" evidence="3">
    <location>
        <begin position="291"/>
        <end position="375"/>
    </location>
</feature>
<dbReference type="EMBL" id="QGKX02001521">
    <property type="protein sequence ID" value="KAF3509924.1"/>
    <property type="molecule type" value="Genomic_DNA"/>
</dbReference>
<proteinExistence type="predicted"/>
<feature type="coiled-coil region" evidence="1">
    <location>
        <begin position="130"/>
        <end position="157"/>
    </location>
</feature>
<accession>A0A8S9NXX6</accession>
<evidence type="ECO:0000256" key="1">
    <source>
        <dbReference type="SAM" id="Coils"/>
    </source>
</evidence>
<protein>
    <recommendedName>
        <fullName evidence="3">NAD-dependent epimerase/dehydratase domain-containing protein</fullName>
    </recommendedName>
</protein>
<dbReference type="PANTHER" id="PTHR35468">
    <property type="entry name" value="MYOSIN-LIKE PROTEIN"/>
    <property type="match status" value="1"/>
</dbReference>
<gene>
    <name evidence="4" type="ORF">F2Q69_00009936</name>
</gene>
<name>A0A8S9NXX6_BRACR</name>
<feature type="region of interest" description="Disordered" evidence="2">
    <location>
        <begin position="79"/>
        <end position="107"/>
    </location>
</feature>
<dbReference type="SUPFAM" id="SSF51735">
    <property type="entry name" value="NAD(P)-binding Rossmann-fold domains"/>
    <property type="match status" value="1"/>
</dbReference>
<dbReference type="AlphaFoldDB" id="A0A8S9NXX6"/>
<dbReference type="Proteomes" id="UP000712600">
    <property type="component" value="Unassembled WGS sequence"/>
</dbReference>
<feature type="compositionally biased region" description="Basic and acidic residues" evidence="2">
    <location>
        <begin position="88"/>
        <end position="101"/>
    </location>
</feature>
<dbReference type="InterPro" id="IPR036291">
    <property type="entry name" value="NAD(P)-bd_dom_sf"/>
</dbReference>